<protein>
    <submittedName>
        <fullName evidence="1">Ptprf protein</fullName>
    </submittedName>
</protein>
<dbReference type="AlphaFoldDB" id="A0A812JN92"/>
<dbReference type="OrthoDB" id="504170at2759"/>
<keyword evidence="2" id="KW-1185">Reference proteome</keyword>
<reference evidence="1" key="1">
    <citation type="submission" date="2021-02" db="EMBL/GenBank/DDBJ databases">
        <authorList>
            <person name="Dougan E. K."/>
            <person name="Rhodes N."/>
            <person name="Thang M."/>
            <person name="Chan C."/>
        </authorList>
    </citation>
    <scope>NUCLEOTIDE SEQUENCE</scope>
</reference>
<sequence length="132" mass="14246">MFQISPYELRTPFPATISYSFAPVYNGKAWAILTSNMAARTPAEIKALYMASGGSTCNVQNMDVQAGLESEIGNFTCALSASQTYKLHVYVEDCFSVQGSTKIAYDRLSRLILVQPYVGVVLGGSKQSLAAS</sequence>
<accession>A0A812JN92</accession>
<name>A0A812JN92_SYMPI</name>
<proteinExistence type="predicted"/>
<dbReference type="EMBL" id="CAJNIZ010002372">
    <property type="protein sequence ID" value="CAE7209870.1"/>
    <property type="molecule type" value="Genomic_DNA"/>
</dbReference>
<gene>
    <name evidence="1" type="primary">ptprf</name>
    <name evidence="1" type="ORF">SPIL2461_LOCUS2232</name>
</gene>
<evidence type="ECO:0000313" key="2">
    <source>
        <dbReference type="Proteomes" id="UP000649617"/>
    </source>
</evidence>
<comment type="caution">
    <text evidence="1">The sequence shown here is derived from an EMBL/GenBank/DDBJ whole genome shotgun (WGS) entry which is preliminary data.</text>
</comment>
<organism evidence="1 2">
    <name type="scientific">Symbiodinium pilosum</name>
    <name type="common">Dinoflagellate</name>
    <dbReference type="NCBI Taxonomy" id="2952"/>
    <lineage>
        <taxon>Eukaryota</taxon>
        <taxon>Sar</taxon>
        <taxon>Alveolata</taxon>
        <taxon>Dinophyceae</taxon>
        <taxon>Suessiales</taxon>
        <taxon>Symbiodiniaceae</taxon>
        <taxon>Symbiodinium</taxon>
    </lineage>
</organism>
<dbReference type="Proteomes" id="UP000649617">
    <property type="component" value="Unassembled WGS sequence"/>
</dbReference>
<evidence type="ECO:0000313" key="1">
    <source>
        <dbReference type="EMBL" id="CAE7209870.1"/>
    </source>
</evidence>